<sequence length="166" mass="18230">MGMSSALDTFSGQSYGAKQYHMLGILMDRSMIILSLLCIPLAVIWENTGSILMFLGQDPSISDEAGHYALYFLIGLGVKGAALANSISYWLNFLFLAIYIKFSPTCAKTWTGLSKEALKDMLAFIGLAIPSAIMVCLEMWSFELIVLLSGLLPNPQLETSVLSIWF</sequence>
<feature type="transmembrane region" description="Helical" evidence="2">
    <location>
        <begin position="68"/>
        <end position="100"/>
    </location>
</feature>
<dbReference type="Proteomes" id="UP000826656">
    <property type="component" value="Unassembled WGS sequence"/>
</dbReference>
<evidence type="ECO:0008006" key="5">
    <source>
        <dbReference type="Google" id="ProtNLM"/>
    </source>
</evidence>
<feature type="transmembrane region" description="Helical" evidence="2">
    <location>
        <begin position="121"/>
        <end position="142"/>
    </location>
</feature>
<feature type="transmembrane region" description="Helical" evidence="2">
    <location>
        <begin position="32"/>
        <end position="56"/>
    </location>
</feature>
<proteinExistence type="inferred from homology"/>
<keyword evidence="2" id="KW-0472">Membrane</keyword>
<keyword evidence="2" id="KW-0812">Transmembrane</keyword>
<reference evidence="3 4" key="1">
    <citation type="journal article" date="2021" name="bioRxiv">
        <title>Chromosome-scale and haplotype-resolved genome assembly of a tetraploid potato cultivar.</title>
        <authorList>
            <person name="Sun H."/>
            <person name="Jiao W.-B."/>
            <person name="Krause K."/>
            <person name="Campoy J.A."/>
            <person name="Goel M."/>
            <person name="Folz-Donahue K."/>
            <person name="Kukat C."/>
            <person name="Huettel B."/>
            <person name="Schneeberger K."/>
        </authorList>
    </citation>
    <scope>NUCLEOTIDE SEQUENCE [LARGE SCALE GENOMIC DNA]</scope>
    <source>
        <strain evidence="3">SolTubOtavaFocal</strain>
        <tissue evidence="3">Leaves</tissue>
    </source>
</reference>
<gene>
    <name evidence="3" type="ORF">KY290_003543</name>
</gene>
<keyword evidence="4" id="KW-1185">Reference proteome</keyword>
<protein>
    <recommendedName>
        <fullName evidence="5">TRANSPARENT TESTA 12 protein</fullName>
    </recommendedName>
</protein>
<evidence type="ECO:0000313" key="3">
    <source>
        <dbReference type="EMBL" id="KAH0783945.1"/>
    </source>
</evidence>
<dbReference type="Pfam" id="PF01554">
    <property type="entry name" value="MatE"/>
    <property type="match status" value="1"/>
</dbReference>
<evidence type="ECO:0000256" key="1">
    <source>
        <dbReference type="ARBA" id="ARBA00010199"/>
    </source>
</evidence>
<evidence type="ECO:0000256" key="2">
    <source>
        <dbReference type="SAM" id="Phobius"/>
    </source>
</evidence>
<dbReference type="InterPro" id="IPR002528">
    <property type="entry name" value="MATE_fam"/>
</dbReference>
<comment type="caution">
    <text evidence="3">The sequence shown here is derived from an EMBL/GenBank/DDBJ whole genome shotgun (WGS) entry which is preliminary data.</text>
</comment>
<keyword evidence="2" id="KW-1133">Transmembrane helix</keyword>
<dbReference type="EMBL" id="JAIVGD010000001">
    <property type="protein sequence ID" value="KAH0783945.1"/>
    <property type="molecule type" value="Genomic_DNA"/>
</dbReference>
<name>A0ABQ7WVH0_SOLTU</name>
<comment type="similarity">
    <text evidence="1">Belongs to the multi antimicrobial extrusion (MATE) (TC 2.A.66.1) family.</text>
</comment>
<evidence type="ECO:0000313" key="4">
    <source>
        <dbReference type="Proteomes" id="UP000826656"/>
    </source>
</evidence>
<dbReference type="PANTHER" id="PTHR11206">
    <property type="entry name" value="MULTIDRUG RESISTANCE PROTEIN"/>
    <property type="match status" value="1"/>
</dbReference>
<accession>A0ABQ7WVH0</accession>
<organism evidence="3 4">
    <name type="scientific">Solanum tuberosum</name>
    <name type="common">Potato</name>
    <dbReference type="NCBI Taxonomy" id="4113"/>
    <lineage>
        <taxon>Eukaryota</taxon>
        <taxon>Viridiplantae</taxon>
        <taxon>Streptophyta</taxon>
        <taxon>Embryophyta</taxon>
        <taxon>Tracheophyta</taxon>
        <taxon>Spermatophyta</taxon>
        <taxon>Magnoliopsida</taxon>
        <taxon>eudicotyledons</taxon>
        <taxon>Gunneridae</taxon>
        <taxon>Pentapetalae</taxon>
        <taxon>asterids</taxon>
        <taxon>lamiids</taxon>
        <taxon>Solanales</taxon>
        <taxon>Solanaceae</taxon>
        <taxon>Solanoideae</taxon>
        <taxon>Solaneae</taxon>
        <taxon>Solanum</taxon>
    </lineage>
</organism>